<dbReference type="PANTHER" id="PTHR38706:SF2">
    <property type="match status" value="1"/>
</dbReference>
<organism evidence="1 2">
    <name type="scientific">Astyanax mexicanus</name>
    <name type="common">Blind cave fish</name>
    <name type="synonym">Astyanax fasciatus mexicanus</name>
    <dbReference type="NCBI Taxonomy" id="7994"/>
    <lineage>
        <taxon>Eukaryota</taxon>
        <taxon>Metazoa</taxon>
        <taxon>Chordata</taxon>
        <taxon>Craniata</taxon>
        <taxon>Vertebrata</taxon>
        <taxon>Euteleostomi</taxon>
        <taxon>Actinopterygii</taxon>
        <taxon>Neopterygii</taxon>
        <taxon>Teleostei</taxon>
        <taxon>Ostariophysi</taxon>
        <taxon>Characiformes</taxon>
        <taxon>Characoidei</taxon>
        <taxon>Acestrorhamphidae</taxon>
        <taxon>Acestrorhamphinae</taxon>
        <taxon>Astyanax</taxon>
    </lineage>
</organism>
<name>A0A8B9LHS8_ASTMX</name>
<dbReference type="AlphaFoldDB" id="A0A8B9LHS8"/>
<accession>A0A8B9LHS8</accession>
<evidence type="ECO:0000313" key="2">
    <source>
        <dbReference type="Proteomes" id="UP000694621"/>
    </source>
</evidence>
<dbReference type="Ensembl" id="ENSAMXT00005056786.1">
    <property type="protein sequence ID" value="ENSAMXP00005052481.1"/>
    <property type="gene ID" value="ENSAMXG00005023618.1"/>
</dbReference>
<reference evidence="1" key="1">
    <citation type="submission" date="2025-08" db="UniProtKB">
        <authorList>
            <consortium name="Ensembl"/>
        </authorList>
    </citation>
    <scope>IDENTIFICATION</scope>
</reference>
<proteinExistence type="predicted"/>
<dbReference type="PANTHER" id="PTHR38706">
    <property type="entry name" value="SI:CH211-198C19.1-RELATED"/>
    <property type="match status" value="1"/>
</dbReference>
<sequence length="176" mass="20910">MSKLGTLNEMDHLKRSGFGGYYPRHGLKLLYWFAKDFITFDRSNNITSTYHPERGDFGFCYFHNRLDQNVKLLPDVVHKYYEVGNLNSPGRHDFPDYVTEDYTGRQDDSNMDRIIISITNVKWFERVYVTEHIDLKNFNRKATYRISKGLLKNIRNLRLEVCMKTVIKNQGYSTKY</sequence>
<protein>
    <submittedName>
        <fullName evidence="1">Wu:fc75a09</fullName>
    </submittedName>
</protein>
<evidence type="ECO:0000313" key="1">
    <source>
        <dbReference type="Ensembl" id="ENSAMXP00005052481.1"/>
    </source>
</evidence>
<dbReference type="Proteomes" id="UP000694621">
    <property type="component" value="Unplaced"/>
</dbReference>